<dbReference type="Proteomes" id="UP000288058">
    <property type="component" value="Unassembled WGS sequence"/>
</dbReference>
<sequence>MEKPFCCTIGFTQTRAQEFFENLKINEVKKLIDVRINPTSQLSGFAKAKDLKFFLNEICDISYQHEPLLCPEKELLKEYRSDMLSWNQYEIRFLDLMSKRKIEEELSLDYFDSSCLLCSEKKPHNCHRRLVVEYLNSYWNNRLVVKHI</sequence>
<evidence type="ECO:0008006" key="3">
    <source>
        <dbReference type="Google" id="ProtNLM"/>
    </source>
</evidence>
<dbReference type="PANTHER" id="PTHR39337:SF1">
    <property type="entry name" value="BLR5642 PROTEIN"/>
    <property type="match status" value="1"/>
</dbReference>
<dbReference type="RefSeq" id="WP_126782351.1">
    <property type="nucleotide sequence ID" value="NZ_PIQC01000006.1"/>
</dbReference>
<protein>
    <recommendedName>
        <fullName evidence="3">DUF488 domain-containing protein</fullName>
    </recommendedName>
</protein>
<accession>A0A432YY76</accession>
<comment type="caution">
    <text evidence="1">The sequence shown here is derived from an EMBL/GenBank/DDBJ whole genome shotgun (WGS) entry which is preliminary data.</text>
</comment>
<reference evidence="2" key="1">
    <citation type="journal article" date="2018" name="Front. Microbiol.">
        <title>Genome-Based Analysis Reveals the Taxonomy and Diversity of the Family Idiomarinaceae.</title>
        <authorList>
            <person name="Liu Y."/>
            <person name="Lai Q."/>
            <person name="Shao Z."/>
        </authorList>
    </citation>
    <scope>NUCLEOTIDE SEQUENCE [LARGE SCALE GENOMIC DNA]</scope>
    <source>
        <strain evidence="2">R22</strain>
    </source>
</reference>
<evidence type="ECO:0000313" key="2">
    <source>
        <dbReference type="Proteomes" id="UP000288058"/>
    </source>
</evidence>
<name>A0A432YY76_9GAMM</name>
<proteinExistence type="predicted"/>
<evidence type="ECO:0000313" key="1">
    <source>
        <dbReference type="EMBL" id="RUO68349.1"/>
    </source>
</evidence>
<dbReference type="OrthoDB" id="9789109at2"/>
<dbReference type="PANTHER" id="PTHR39337">
    <property type="entry name" value="BLR5642 PROTEIN"/>
    <property type="match status" value="1"/>
</dbReference>
<dbReference type="Pfam" id="PF04343">
    <property type="entry name" value="DUF488"/>
    <property type="match status" value="1"/>
</dbReference>
<dbReference type="AlphaFoldDB" id="A0A432YY76"/>
<organism evidence="1 2">
    <name type="scientific">Idiomarina ramblicola</name>
    <dbReference type="NCBI Taxonomy" id="263724"/>
    <lineage>
        <taxon>Bacteria</taxon>
        <taxon>Pseudomonadati</taxon>
        <taxon>Pseudomonadota</taxon>
        <taxon>Gammaproteobacteria</taxon>
        <taxon>Alteromonadales</taxon>
        <taxon>Idiomarinaceae</taxon>
        <taxon>Idiomarina</taxon>
    </lineage>
</organism>
<dbReference type="EMBL" id="PIQC01000006">
    <property type="protein sequence ID" value="RUO68349.1"/>
    <property type="molecule type" value="Genomic_DNA"/>
</dbReference>
<keyword evidence="2" id="KW-1185">Reference proteome</keyword>
<dbReference type="InterPro" id="IPR007438">
    <property type="entry name" value="DUF488"/>
</dbReference>
<gene>
    <name evidence="1" type="ORF">CWI78_09015</name>
</gene>